<comment type="caution">
    <text evidence="12">The sequence shown here is derived from an EMBL/GenBank/DDBJ whole genome shotgun (WGS) entry which is preliminary data.</text>
</comment>
<evidence type="ECO:0000313" key="13">
    <source>
        <dbReference type="Proteomes" id="UP001497602"/>
    </source>
</evidence>
<accession>A0ABP1F960</accession>
<dbReference type="Pfam" id="PF03412">
    <property type="entry name" value="Peptidase_C39"/>
    <property type="match status" value="1"/>
</dbReference>
<dbReference type="Gene3D" id="1.20.1560.10">
    <property type="entry name" value="ABC transporter type 1, transmembrane domain"/>
    <property type="match status" value="1"/>
</dbReference>
<keyword evidence="3" id="KW-0547">Nucleotide-binding</keyword>
<organism evidence="12 13">
    <name type="scientific">Tenacibaculum vairaonense</name>
    <dbReference type="NCBI Taxonomy" id="3137860"/>
    <lineage>
        <taxon>Bacteria</taxon>
        <taxon>Pseudomonadati</taxon>
        <taxon>Bacteroidota</taxon>
        <taxon>Flavobacteriia</taxon>
        <taxon>Flavobacteriales</taxon>
        <taxon>Flavobacteriaceae</taxon>
        <taxon>Tenacibaculum</taxon>
    </lineage>
</organism>
<evidence type="ECO:0000256" key="1">
    <source>
        <dbReference type="ARBA" id="ARBA00004651"/>
    </source>
</evidence>
<dbReference type="EMBL" id="CAXJRC010000022">
    <property type="protein sequence ID" value="CAL2106912.1"/>
    <property type="molecule type" value="Genomic_DNA"/>
</dbReference>
<evidence type="ECO:0000259" key="9">
    <source>
        <dbReference type="PROSITE" id="PS50893"/>
    </source>
</evidence>
<dbReference type="PANTHER" id="PTHR43394:SF1">
    <property type="entry name" value="ATP-BINDING CASSETTE SUB-FAMILY B MEMBER 10, MITOCHONDRIAL"/>
    <property type="match status" value="1"/>
</dbReference>
<keyword evidence="2 8" id="KW-0812">Transmembrane</keyword>
<feature type="transmembrane region" description="Helical" evidence="8">
    <location>
        <begin position="380"/>
        <end position="401"/>
    </location>
</feature>
<dbReference type="InterPro" id="IPR003593">
    <property type="entry name" value="AAA+_ATPase"/>
</dbReference>
<evidence type="ECO:0000259" key="11">
    <source>
        <dbReference type="PROSITE" id="PS50990"/>
    </source>
</evidence>
<feature type="domain" description="Peptidase C39" evidence="11">
    <location>
        <begin position="9"/>
        <end position="134"/>
    </location>
</feature>
<dbReference type="SMART" id="SM00382">
    <property type="entry name" value="AAA"/>
    <property type="match status" value="1"/>
</dbReference>
<evidence type="ECO:0000313" key="12">
    <source>
        <dbReference type="EMBL" id="CAL2106912.1"/>
    </source>
</evidence>
<dbReference type="SUPFAM" id="SSF90123">
    <property type="entry name" value="ABC transporter transmembrane region"/>
    <property type="match status" value="1"/>
</dbReference>
<dbReference type="PROSITE" id="PS50990">
    <property type="entry name" value="PEPTIDASE_C39"/>
    <property type="match status" value="1"/>
</dbReference>
<feature type="transmembrane region" description="Helical" evidence="8">
    <location>
        <begin position="298"/>
        <end position="316"/>
    </location>
</feature>
<evidence type="ECO:0000256" key="6">
    <source>
        <dbReference type="ARBA" id="ARBA00022989"/>
    </source>
</evidence>
<reference evidence="12 13" key="1">
    <citation type="submission" date="2024-05" db="EMBL/GenBank/DDBJ databases">
        <authorList>
            <person name="Duchaud E."/>
        </authorList>
    </citation>
    <scope>NUCLEOTIDE SEQUENCE [LARGE SCALE GENOMIC DNA]</scope>
    <source>
        <strain evidence="12">Ena-SAMPLE-TAB-13-05-2024-13:56:06:370-140305</strain>
    </source>
</reference>
<dbReference type="RefSeq" id="WP_348738613.1">
    <property type="nucleotide sequence ID" value="NZ_CAXJRC010000022.1"/>
</dbReference>
<evidence type="ECO:0000256" key="7">
    <source>
        <dbReference type="ARBA" id="ARBA00023136"/>
    </source>
</evidence>
<dbReference type="PANTHER" id="PTHR43394">
    <property type="entry name" value="ATP-DEPENDENT PERMEASE MDL1, MITOCHONDRIAL"/>
    <property type="match status" value="1"/>
</dbReference>
<comment type="subcellular location">
    <subcellularLocation>
        <location evidence="1">Cell membrane</location>
        <topology evidence="1">Multi-pass membrane protein</topology>
    </subcellularLocation>
</comment>
<dbReference type="InterPro" id="IPR003439">
    <property type="entry name" value="ABC_transporter-like_ATP-bd"/>
</dbReference>
<evidence type="ECO:0000256" key="3">
    <source>
        <dbReference type="ARBA" id="ARBA00022741"/>
    </source>
</evidence>
<proteinExistence type="predicted"/>
<dbReference type="GO" id="GO:0005524">
    <property type="term" value="F:ATP binding"/>
    <property type="evidence" value="ECO:0007669"/>
    <property type="project" value="UniProtKB-KW"/>
</dbReference>
<feature type="domain" description="ABC transmembrane type-1" evidence="10">
    <location>
        <begin position="267"/>
        <end position="549"/>
    </location>
</feature>
<evidence type="ECO:0000259" key="10">
    <source>
        <dbReference type="PROSITE" id="PS50929"/>
    </source>
</evidence>
<keyword evidence="4" id="KW-0378">Hydrolase</keyword>
<evidence type="ECO:0000256" key="8">
    <source>
        <dbReference type="SAM" id="Phobius"/>
    </source>
</evidence>
<dbReference type="Gene3D" id="3.40.50.300">
    <property type="entry name" value="P-loop containing nucleotide triphosphate hydrolases"/>
    <property type="match status" value="1"/>
</dbReference>
<sequence length="795" mass="92276">MFFKTTEQQLQSNDCGIAAIHIIYNILGIHTSRDQIKQVLEPTKKGISLAQIKNFLSEDDFKVEYKLWNSTSDHFSNKDFPFIIPIKGKKNDDYLVIKEQKREKFKIYDPRNGTTYFLKSKELESQITYSKTDENLIEQESYYETIIAKELEVYGINSAVILETNTIDNLANKLSYFKYIKETFGFKNEESANNFLIDVLENQEGLIVPKEFQNLYFKKEKLNFKVPVVLTVKKPDQVYRKSDDIHKKENIYWKLFKQLKEHKKLWFIYIFVAFFSAFVTQLAVFINQLLIDHILPTYHMRTLVIFCIGLGIYQIFNIFTSTYKRFVGIHLKNELDRFFLQKFDTKINSFSLQFIQSYKKGDLVERVSDSMKLKRFFSKFFINVFIDISISLYSLFILFFINWQLSLLILGVLIIFYVWFVFITPQLKHNERVRFHEKANFLSKVIEKIEAIQIIKSFGIEKKSSKKINKSIDSYLRIQLKNGYLNLINTTVVAVIVGFMSILIILLLSKYAIRTQSISLGQIITFIALSSKIFSAFKSILSQNLTLQENQIILKRFFDFEEKIQQNKTTEGISGFSINRLEVKNITFGYANTNIVLEDVSFAVEGNEKIQILGTNGSGKSTLSKIITALYKLEKGEIIINNTLSKFYDAKVLSSKILLSTNDDLLFNDTVLENICLGNKIAISEIISVSKKIGFYDFIATKDEGFDFMIVNNGKNVSTGQRKKILLLRAFFSSAEVLILDEVLSGIDTESRKAIETHINEDYRKYIIVSHEPVKNISFSKKYELTHGKLNIIQN</sequence>
<dbReference type="Proteomes" id="UP001497602">
    <property type="component" value="Unassembled WGS sequence"/>
</dbReference>
<dbReference type="Pfam" id="PF00664">
    <property type="entry name" value="ABC_membrane"/>
    <property type="match status" value="1"/>
</dbReference>
<dbReference type="InterPro" id="IPR011527">
    <property type="entry name" value="ABC1_TM_dom"/>
</dbReference>
<dbReference type="InterPro" id="IPR005074">
    <property type="entry name" value="Peptidase_C39"/>
</dbReference>
<feature type="transmembrane region" description="Helical" evidence="8">
    <location>
        <begin position="484"/>
        <end position="508"/>
    </location>
</feature>
<keyword evidence="7 8" id="KW-0472">Membrane</keyword>
<feature type="transmembrane region" description="Helical" evidence="8">
    <location>
        <begin position="407"/>
        <end position="424"/>
    </location>
</feature>
<name>A0ABP1F960_9FLAO</name>
<evidence type="ECO:0000256" key="2">
    <source>
        <dbReference type="ARBA" id="ARBA00022692"/>
    </source>
</evidence>
<feature type="domain" description="ABC transporter" evidence="9">
    <location>
        <begin position="581"/>
        <end position="793"/>
    </location>
</feature>
<dbReference type="InterPro" id="IPR039421">
    <property type="entry name" value="Type_1_exporter"/>
</dbReference>
<feature type="transmembrane region" description="Helical" evidence="8">
    <location>
        <begin position="266"/>
        <end position="286"/>
    </location>
</feature>
<keyword evidence="13" id="KW-1185">Reference proteome</keyword>
<dbReference type="PROSITE" id="PS50893">
    <property type="entry name" value="ABC_TRANSPORTER_2"/>
    <property type="match status" value="1"/>
</dbReference>
<protein>
    <submittedName>
        <fullName evidence="12">ATP-binding cassette domain-containing protein</fullName>
    </submittedName>
</protein>
<evidence type="ECO:0000256" key="5">
    <source>
        <dbReference type="ARBA" id="ARBA00022840"/>
    </source>
</evidence>
<keyword evidence="6 8" id="KW-1133">Transmembrane helix</keyword>
<gene>
    <name evidence="12" type="ORF">T190115A13A_20192</name>
</gene>
<dbReference type="Gene3D" id="3.90.70.10">
    <property type="entry name" value="Cysteine proteinases"/>
    <property type="match status" value="1"/>
</dbReference>
<dbReference type="Pfam" id="PF00005">
    <property type="entry name" value="ABC_tran"/>
    <property type="match status" value="1"/>
</dbReference>
<dbReference type="InterPro" id="IPR027417">
    <property type="entry name" value="P-loop_NTPase"/>
</dbReference>
<dbReference type="PROSITE" id="PS50929">
    <property type="entry name" value="ABC_TM1F"/>
    <property type="match status" value="1"/>
</dbReference>
<dbReference type="InterPro" id="IPR036640">
    <property type="entry name" value="ABC1_TM_sf"/>
</dbReference>
<keyword evidence="5 12" id="KW-0067">ATP-binding</keyword>
<evidence type="ECO:0000256" key="4">
    <source>
        <dbReference type="ARBA" id="ARBA00022801"/>
    </source>
</evidence>
<dbReference type="SUPFAM" id="SSF52540">
    <property type="entry name" value="P-loop containing nucleoside triphosphate hydrolases"/>
    <property type="match status" value="1"/>
</dbReference>